<evidence type="ECO:0000313" key="9">
    <source>
        <dbReference type="EMBL" id="KAK7111206.1"/>
    </source>
</evidence>
<evidence type="ECO:0000256" key="2">
    <source>
        <dbReference type="ARBA" id="ARBA00004906"/>
    </source>
</evidence>
<protein>
    <recommendedName>
        <fullName evidence="3">E2 ubiquitin-conjugating enzyme</fullName>
        <ecNumber evidence="3">2.3.2.23</ecNumber>
    </recommendedName>
</protein>
<sequence>MNNFPCFRRLNKEYSDQLQNPVEGVSAGPRLGDKIFPNWDGYIHGPENSPYEGGVFKLRIVFPLDYPFKPPKVSFVTKITHCNIARDGYLSMKILHEGWAPALTVRRVLLGVRSLLDDPNPDDPLVPDIAALLKKNPDEYYRQVREAVLKYATPQHDSDSESDGT</sequence>
<reference evidence="9 10" key="1">
    <citation type="submission" date="2024-02" db="EMBL/GenBank/DDBJ databases">
        <title>Chromosome-scale genome assembly of the rough periwinkle Littorina saxatilis.</title>
        <authorList>
            <person name="De Jode A."/>
            <person name="Faria R."/>
            <person name="Formenti G."/>
            <person name="Sims Y."/>
            <person name="Smith T.P."/>
            <person name="Tracey A."/>
            <person name="Wood J.M.D."/>
            <person name="Zagrodzka Z.B."/>
            <person name="Johannesson K."/>
            <person name="Butlin R.K."/>
            <person name="Leder E.H."/>
        </authorList>
    </citation>
    <scope>NUCLEOTIDE SEQUENCE [LARGE SCALE GENOMIC DNA]</scope>
    <source>
        <strain evidence="9">Snail1</strain>
        <tissue evidence="9">Muscle</tissue>
    </source>
</reference>
<dbReference type="Pfam" id="PF00179">
    <property type="entry name" value="UQ_con"/>
    <property type="match status" value="1"/>
</dbReference>
<dbReference type="Gene3D" id="3.10.110.10">
    <property type="entry name" value="Ubiquitin Conjugating Enzyme"/>
    <property type="match status" value="1"/>
</dbReference>
<evidence type="ECO:0000256" key="5">
    <source>
        <dbReference type="ARBA" id="ARBA00022741"/>
    </source>
</evidence>
<evidence type="ECO:0000256" key="6">
    <source>
        <dbReference type="ARBA" id="ARBA00022786"/>
    </source>
</evidence>
<accession>A0AAN9BRF8</accession>
<comment type="catalytic activity">
    <reaction evidence="1">
        <text>S-ubiquitinyl-[E1 ubiquitin-activating enzyme]-L-cysteine + [E2 ubiquitin-conjugating enzyme]-L-cysteine = [E1 ubiquitin-activating enzyme]-L-cysteine + S-ubiquitinyl-[E2 ubiquitin-conjugating enzyme]-L-cysteine.</text>
        <dbReference type="EC" id="2.3.2.23"/>
    </reaction>
</comment>
<proteinExistence type="predicted"/>
<evidence type="ECO:0000259" key="8">
    <source>
        <dbReference type="PROSITE" id="PS50127"/>
    </source>
</evidence>
<name>A0AAN9BRF8_9CAEN</name>
<organism evidence="9 10">
    <name type="scientific">Littorina saxatilis</name>
    <dbReference type="NCBI Taxonomy" id="31220"/>
    <lineage>
        <taxon>Eukaryota</taxon>
        <taxon>Metazoa</taxon>
        <taxon>Spiralia</taxon>
        <taxon>Lophotrochozoa</taxon>
        <taxon>Mollusca</taxon>
        <taxon>Gastropoda</taxon>
        <taxon>Caenogastropoda</taxon>
        <taxon>Littorinimorpha</taxon>
        <taxon>Littorinoidea</taxon>
        <taxon>Littorinidae</taxon>
        <taxon>Littorina</taxon>
    </lineage>
</organism>
<dbReference type="GO" id="GO:0005524">
    <property type="term" value="F:ATP binding"/>
    <property type="evidence" value="ECO:0007669"/>
    <property type="project" value="UniProtKB-KW"/>
</dbReference>
<keyword evidence="7" id="KW-0067">ATP-binding</keyword>
<dbReference type="SMART" id="SM00212">
    <property type="entry name" value="UBCc"/>
    <property type="match status" value="1"/>
</dbReference>
<gene>
    <name evidence="9" type="ORF">V1264_010878</name>
</gene>
<evidence type="ECO:0000256" key="4">
    <source>
        <dbReference type="ARBA" id="ARBA00022679"/>
    </source>
</evidence>
<comment type="pathway">
    <text evidence="2">Protein modification; protein ubiquitination.</text>
</comment>
<dbReference type="AlphaFoldDB" id="A0AAN9BRF8"/>
<comment type="caution">
    <text evidence="9">The sequence shown here is derived from an EMBL/GenBank/DDBJ whole genome shotgun (WGS) entry which is preliminary data.</text>
</comment>
<dbReference type="InterPro" id="IPR050113">
    <property type="entry name" value="Ub_conjugating_enzyme"/>
</dbReference>
<dbReference type="InterPro" id="IPR016135">
    <property type="entry name" value="UBQ-conjugating_enzyme/RWD"/>
</dbReference>
<dbReference type="SUPFAM" id="SSF54495">
    <property type="entry name" value="UBC-like"/>
    <property type="match status" value="1"/>
</dbReference>
<evidence type="ECO:0000313" key="10">
    <source>
        <dbReference type="Proteomes" id="UP001374579"/>
    </source>
</evidence>
<keyword evidence="6" id="KW-0833">Ubl conjugation pathway</keyword>
<dbReference type="FunFam" id="3.10.110.10:FF:000101">
    <property type="entry name" value="Ubiquitin-conjugating enzyme E2 D2"/>
    <property type="match status" value="1"/>
</dbReference>
<dbReference type="PROSITE" id="PS50127">
    <property type="entry name" value="UBC_2"/>
    <property type="match status" value="1"/>
</dbReference>
<dbReference type="EMBL" id="JBAMIC010000002">
    <property type="protein sequence ID" value="KAK7111206.1"/>
    <property type="molecule type" value="Genomic_DNA"/>
</dbReference>
<dbReference type="Proteomes" id="UP001374579">
    <property type="component" value="Unassembled WGS sequence"/>
</dbReference>
<keyword evidence="10" id="KW-1185">Reference proteome</keyword>
<dbReference type="EC" id="2.3.2.23" evidence="3"/>
<dbReference type="GO" id="GO:0061631">
    <property type="term" value="F:ubiquitin conjugating enzyme activity"/>
    <property type="evidence" value="ECO:0007669"/>
    <property type="project" value="UniProtKB-EC"/>
</dbReference>
<evidence type="ECO:0000256" key="7">
    <source>
        <dbReference type="ARBA" id="ARBA00022840"/>
    </source>
</evidence>
<dbReference type="PANTHER" id="PTHR24067">
    <property type="entry name" value="UBIQUITIN-CONJUGATING ENZYME E2"/>
    <property type="match status" value="1"/>
</dbReference>
<keyword evidence="4" id="KW-0808">Transferase</keyword>
<evidence type="ECO:0000256" key="1">
    <source>
        <dbReference type="ARBA" id="ARBA00000485"/>
    </source>
</evidence>
<feature type="domain" description="UBC core" evidence="8">
    <location>
        <begin position="5"/>
        <end position="153"/>
    </location>
</feature>
<keyword evidence="5" id="KW-0547">Nucleotide-binding</keyword>
<evidence type="ECO:0000256" key="3">
    <source>
        <dbReference type="ARBA" id="ARBA00012486"/>
    </source>
</evidence>
<dbReference type="InterPro" id="IPR000608">
    <property type="entry name" value="UBC"/>
</dbReference>